<evidence type="ECO:0000313" key="2">
    <source>
        <dbReference type="Proteomes" id="UP001433508"/>
    </source>
</evidence>
<dbReference type="EMBL" id="MU971362">
    <property type="protein sequence ID" value="KAK9237964.1"/>
    <property type="molecule type" value="Genomic_DNA"/>
</dbReference>
<dbReference type="Proteomes" id="UP001433508">
    <property type="component" value="Unassembled WGS sequence"/>
</dbReference>
<comment type="caution">
    <text evidence="1">The sequence shown here is derived from an EMBL/GenBank/DDBJ whole genome shotgun (WGS) entry which is preliminary data.</text>
</comment>
<keyword evidence="2" id="KW-1185">Reference proteome</keyword>
<sequence length="422" mass="47298">MSARLLLTRQRVIGAIASVKQLIPVRSQFTIVTADGTKGTLPLVEADESVPKVKRNPLKKVATHKRNIRRKKVLFAQQTSTFDGALERLKTKTEKPTIAEGKVRKLTQDELLAASVQKRQAGVVSAPNNSARRKMLTRLKPSSPSQHLMTLLVSRVETKEQAAELKKQMKRLANDELYVMPSWQSTKMVRNLTLKGLYTDASDLVSHSALYSLAFDYPVKAELLRAFAIRCETFGWHLGHMRKVRNMLVRLADAKEDRVFKVPQFTAIGIGALTALRANDANPPQEFLNAYKAELKSFVSALEGRWHEFPRVGPTEQELTSVRFLSELQRRVIDFELSLNGLQRAVADVPSGQQKFLNAAIGQIEESLNKAKGILAEQAQQMNKEGFSNLTIDSYRRAFLTEKSALQDSEISEAPTEKTTDE</sequence>
<name>A0ACC3T212_LIPKO</name>
<proteinExistence type="predicted"/>
<protein>
    <submittedName>
        <fullName evidence="1">Uncharacterized protein</fullName>
    </submittedName>
</protein>
<gene>
    <name evidence="1" type="ORF">V1525DRAFT_402525</name>
</gene>
<accession>A0ACC3T212</accession>
<evidence type="ECO:0000313" key="1">
    <source>
        <dbReference type="EMBL" id="KAK9237964.1"/>
    </source>
</evidence>
<organism evidence="1 2">
    <name type="scientific">Lipomyces kononenkoae</name>
    <name type="common">Yeast</name>
    <dbReference type="NCBI Taxonomy" id="34357"/>
    <lineage>
        <taxon>Eukaryota</taxon>
        <taxon>Fungi</taxon>
        <taxon>Dikarya</taxon>
        <taxon>Ascomycota</taxon>
        <taxon>Saccharomycotina</taxon>
        <taxon>Lipomycetes</taxon>
        <taxon>Lipomycetales</taxon>
        <taxon>Lipomycetaceae</taxon>
        <taxon>Lipomyces</taxon>
    </lineage>
</organism>
<reference evidence="2" key="1">
    <citation type="journal article" date="2024" name="Front. Bioeng. Biotechnol.">
        <title>Genome-scale model development and genomic sequencing of the oleaginous clade Lipomyces.</title>
        <authorList>
            <person name="Czajka J.J."/>
            <person name="Han Y."/>
            <person name="Kim J."/>
            <person name="Mondo S.J."/>
            <person name="Hofstad B.A."/>
            <person name="Robles A."/>
            <person name="Haridas S."/>
            <person name="Riley R."/>
            <person name="LaButti K."/>
            <person name="Pangilinan J."/>
            <person name="Andreopoulos W."/>
            <person name="Lipzen A."/>
            <person name="Yan J."/>
            <person name="Wang M."/>
            <person name="Ng V."/>
            <person name="Grigoriev I.V."/>
            <person name="Spatafora J.W."/>
            <person name="Magnuson J.K."/>
            <person name="Baker S.E."/>
            <person name="Pomraning K.R."/>
        </authorList>
    </citation>
    <scope>NUCLEOTIDE SEQUENCE [LARGE SCALE GENOMIC DNA]</scope>
    <source>
        <strain evidence="2">CBS 7786</strain>
    </source>
</reference>